<dbReference type="Proteomes" id="UP000239415">
    <property type="component" value="Unassembled WGS sequence"/>
</dbReference>
<reference evidence="2 3" key="1">
    <citation type="submission" date="2018-03" db="EMBL/GenBank/DDBJ databases">
        <title>Genomic Encyclopedia of Archaeal and Bacterial Type Strains, Phase II (KMG-II): from individual species to whole genera.</title>
        <authorList>
            <person name="Goeker M."/>
        </authorList>
    </citation>
    <scope>NUCLEOTIDE SEQUENCE [LARGE SCALE GENOMIC DNA]</scope>
    <source>
        <strain evidence="2 3">DSM 43146</strain>
    </source>
</reference>
<feature type="transmembrane region" description="Helical" evidence="1">
    <location>
        <begin position="497"/>
        <end position="518"/>
    </location>
</feature>
<keyword evidence="3" id="KW-1185">Reference proteome</keyword>
<feature type="transmembrane region" description="Helical" evidence="1">
    <location>
        <begin position="291"/>
        <end position="308"/>
    </location>
</feature>
<dbReference type="OrthoDB" id="2014935at2"/>
<dbReference type="RefSeq" id="WP_106327204.1">
    <property type="nucleotide sequence ID" value="NZ_BOMO01000133.1"/>
</dbReference>
<feature type="transmembrane region" description="Helical" evidence="1">
    <location>
        <begin position="232"/>
        <end position="253"/>
    </location>
</feature>
<feature type="transmembrane region" description="Helical" evidence="1">
    <location>
        <begin position="451"/>
        <end position="469"/>
    </location>
</feature>
<feature type="transmembrane region" description="Helical" evidence="1">
    <location>
        <begin position="153"/>
        <end position="174"/>
    </location>
</feature>
<dbReference type="EMBL" id="PVMZ01000020">
    <property type="protein sequence ID" value="PRX16234.1"/>
    <property type="molecule type" value="Genomic_DNA"/>
</dbReference>
<dbReference type="AlphaFoldDB" id="A0A2T0K0C2"/>
<evidence type="ECO:0000256" key="1">
    <source>
        <dbReference type="SAM" id="Phobius"/>
    </source>
</evidence>
<feature type="transmembrane region" description="Helical" evidence="1">
    <location>
        <begin position="381"/>
        <end position="403"/>
    </location>
</feature>
<organism evidence="2 3">
    <name type="scientific">Actinoplanes italicus</name>
    <dbReference type="NCBI Taxonomy" id="113567"/>
    <lineage>
        <taxon>Bacteria</taxon>
        <taxon>Bacillati</taxon>
        <taxon>Actinomycetota</taxon>
        <taxon>Actinomycetes</taxon>
        <taxon>Micromonosporales</taxon>
        <taxon>Micromonosporaceae</taxon>
        <taxon>Actinoplanes</taxon>
    </lineage>
</organism>
<feature type="transmembrane region" description="Helical" evidence="1">
    <location>
        <begin position="423"/>
        <end position="444"/>
    </location>
</feature>
<protein>
    <submittedName>
        <fullName evidence="2">ABC-2 type transport system permease protein</fullName>
    </submittedName>
</protein>
<keyword evidence="1" id="KW-0472">Membrane</keyword>
<gene>
    <name evidence="2" type="ORF">CLV67_12048</name>
</gene>
<proteinExistence type="predicted"/>
<sequence length="525" mass="54108">MTGAGLLLRFDLRRDRAKLPWWIFGTALLFLIQSTQSQNMYGDPRELAGLRETIGANTAVVAMSGPAQLLETIGGEVVFEIFGFAAIVVALMNMFLVGRYTRGDEETGRAELVLAARVGRRAPVGAALLLALLADVVTGALVFAVLAGTGLPVGGSLLVAAAITGLGLLFAALTALAAQVFEHARAVYGAVGLFLGAAWTARAAGDAADSGLVWVSPIGWGQRTLPYVADRWWPVLLLLVTAVLLVVAALALLDRRDLGDGLVRSRPGRPYASRALGSATGLAWRLQRGSLAGWVVGVALLGVAYGSIGDSIEQFVADNPEVTAYLPGGADRIVDAYLALTVTVGALLAAAFGVSAALRARAEETSGRAEPILATTTSRTAWLGSHLTVALAGSGLVLLAAGLGEGLAYGLTVGDPGQAFRMAGAALVYLPAVWAVVAVAVLGIGWAARAAAVAGWTALGYCAVVELFADSFDLPGWVQRASPFVHLPEAPLEAVTAPPLLIVTAVAAALTLAGLAGFRRRDVGY</sequence>
<feature type="transmembrane region" description="Helical" evidence="1">
    <location>
        <begin position="81"/>
        <end position="101"/>
    </location>
</feature>
<name>A0A2T0K0C2_9ACTN</name>
<evidence type="ECO:0000313" key="3">
    <source>
        <dbReference type="Proteomes" id="UP000239415"/>
    </source>
</evidence>
<comment type="caution">
    <text evidence="2">The sequence shown here is derived from an EMBL/GenBank/DDBJ whole genome shotgun (WGS) entry which is preliminary data.</text>
</comment>
<feature type="transmembrane region" description="Helical" evidence="1">
    <location>
        <begin position="186"/>
        <end position="205"/>
    </location>
</feature>
<feature type="transmembrane region" description="Helical" evidence="1">
    <location>
        <begin position="336"/>
        <end position="360"/>
    </location>
</feature>
<accession>A0A2T0K0C2</accession>
<keyword evidence="1" id="KW-1133">Transmembrane helix</keyword>
<feature type="transmembrane region" description="Helical" evidence="1">
    <location>
        <begin position="19"/>
        <end position="36"/>
    </location>
</feature>
<keyword evidence="1" id="KW-0812">Transmembrane</keyword>
<evidence type="ECO:0000313" key="2">
    <source>
        <dbReference type="EMBL" id="PRX16234.1"/>
    </source>
</evidence>
<feature type="transmembrane region" description="Helical" evidence="1">
    <location>
        <begin position="122"/>
        <end position="147"/>
    </location>
</feature>